<keyword evidence="3" id="KW-1185">Reference proteome</keyword>
<evidence type="ECO:0000313" key="3">
    <source>
        <dbReference type="Proteomes" id="UP000253426"/>
    </source>
</evidence>
<keyword evidence="1" id="KW-0175">Coiled coil</keyword>
<reference evidence="2 3" key="1">
    <citation type="submission" date="2018-06" db="EMBL/GenBank/DDBJ databases">
        <title>Genomic Encyclopedia of Type Strains, Phase IV (KMG-IV): sequencing the most valuable type-strain genomes for metagenomic binning, comparative biology and taxonomic classification.</title>
        <authorList>
            <person name="Goeker M."/>
        </authorList>
    </citation>
    <scope>NUCLEOTIDE SEQUENCE [LARGE SCALE GENOMIC DNA]</scope>
    <source>
        <strain evidence="2 3">DSM 25532</strain>
    </source>
</reference>
<dbReference type="RefSeq" id="WP_211325730.1">
    <property type="nucleotide sequence ID" value="NZ_QNRR01000016.1"/>
</dbReference>
<evidence type="ECO:0008006" key="4">
    <source>
        <dbReference type="Google" id="ProtNLM"/>
    </source>
</evidence>
<feature type="coiled-coil region" evidence="1">
    <location>
        <begin position="22"/>
        <end position="63"/>
    </location>
</feature>
<protein>
    <recommendedName>
        <fullName evidence="4">Methyltransferase FkbM-like protein</fullName>
    </recommendedName>
</protein>
<organism evidence="2 3">
    <name type="scientific">Roseimicrobium gellanilyticum</name>
    <dbReference type="NCBI Taxonomy" id="748857"/>
    <lineage>
        <taxon>Bacteria</taxon>
        <taxon>Pseudomonadati</taxon>
        <taxon>Verrucomicrobiota</taxon>
        <taxon>Verrucomicrobiia</taxon>
        <taxon>Verrucomicrobiales</taxon>
        <taxon>Verrucomicrobiaceae</taxon>
        <taxon>Roseimicrobium</taxon>
    </lineage>
</organism>
<sequence length="345" mass="38410">MAGMLSNPFKKGRKDDALSDSVKKLKTKFDQLKEKATHAVQNASRFEREAGRLSQEMESLKVLCGRIATASMAPKPPGTPFSEIEFQVFSQWGEDGILQHLLHHLKAPHQTFVEFGVESYVEANTRFLLQKDNWRGLVLDGSEENVNRIKQDNLYWRHDLTAVASFITPENINQLIRDAGFAGDLGILSVDVDGMDYWIWKAIDSVNPWIVVSEYNSVFGPDAAVTIPPDASFMRSKAHFSNVFYGASLAALEHLGREKGYVLVGCNSAGNNAFFLRRDIAGAFPIRTSAEAFVEAKFREARDPSGKLTFASAAERREVIAACRVHDVRTGTVRTVREVWAGLKA</sequence>
<dbReference type="Proteomes" id="UP000253426">
    <property type="component" value="Unassembled WGS sequence"/>
</dbReference>
<name>A0A366H3V2_9BACT</name>
<dbReference type="AlphaFoldDB" id="A0A366H3V2"/>
<proteinExistence type="predicted"/>
<dbReference type="EMBL" id="QNRR01000016">
    <property type="protein sequence ID" value="RBP36670.1"/>
    <property type="molecule type" value="Genomic_DNA"/>
</dbReference>
<evidence type="ECO:0000256" key="1">
    <source>
        <dbReference type="SAM" id="Coils"/>
    </source>
</evidence>
<evidence type="ECO:0000313" key="2">
    <source>
        <dbReference type="EMBL" id="RBP36670.1"/>
    </source>
</evidence>
<accession>A0A366H3V2</accession>
<gene>
    <name evidence="2" type="ORF">DES53_116109</name>
</gene>
<comment type="caution">
    <text evidence="2">The sequence shown here is derived from an EMBL/GenBank/DDBJ whole genome shotgun (WGS) entry which is preliminary data.</text>
</comment>